<keyword evidence="2" id="KW-0697">Rotamase</keyword>
<evidence type="ECO:0000256" key="2">
    <source>
        <dbReference type="RuleBase" id="RU363019"/>
    </source>
</evidence>
<dbReference type="RefSeq" id="WP_094008387.1">
    <property type="nucleotide sequence ID" value="NZ_CP091196.1"/>
</dbReference>
<evidence type="ECO:0000256" key="4">
    <source>
        <dbReference type="SAM" id="Phobius"/>
    </source>
</evidence>
<accession>A0ABY4NWL5</accession>
<keyword evidence="4" id="KW-0472">Membrane</keyword>
<protein>
    <recommendedName>
        <fullName evidence="2">Peptidyl-prolyl cis-trans isomerase</fullName>
        <shortName evidence="2">PPIase</shortName>
        <ecNumber evidence="2">5.2.1.8</ecNumber>
    </recommendedName>
</protein>
<feature type="transmembrane region" description="Helical" evidence="4">
    <location>
        <begin position="31"/>
        <end position="52"/>
    </location>
</feature>
<dbReference type="PANTHER" id="PTHR45625:SF3">
    <property type="entry name" value="PEPTIDYL-PROLYL CIS-TRANS ISOMERASE B-RELATED"/>
    <property type="match status" value="1"/>
</dbReference>
<sequence length="282" mass="29111">MATNQQRREAAKRKLERQMARRAEQAKRRKIVGVGATVGAVVVVAGLVVFFATRGSDGGDAAASPTTAPSSGLNIPTQRAAVPQRPTPLPNPVQCEYPATPGESAAKPNNPPQGKDIPSTGTVNVTLKTTAGDIPLTLDRALAPCTVNSFLSLAQQGYYTDTSCARLGTDASLMMLQCGDPSGTGSGGPGYSFADETFPELTYGRGLLAMANAGPNTNGSQFFMVYGPAELSPDYTVFGSISDAGLEVLDKVARAGHDGSFDPSPGGGKPNTEVKFTAVTIG</sequence>
<keyword evidence="4" id="KW-1133">Transmembrane helix</keyword>
<evidence type="ECO:0000256" key="1">
    <source>
        <dbReference type="ARBA" id="ARBA00002388"/>
    </source>
</evidence>
<dbReference type="Pfam" id="PF00160">
    <property type="entry name" value="Pro_isomerase"/>
    <property type="match status" value="1"/>
</dbReference>
<feature type="region of interest" description="Disordered" evidence="3">
    <location>
        <begin position="56"/>
        <end position="122"/>
    </location>
</feature>
<dbReference type="Gene3D" id="2.40.100.10">
    <property type="entry name" value="Cyclophilin-like"/>
    <property type="match status" value="1"/>
</dbReference>
<dbReference type="CDD" id="cd00317">
    <property type="entry name" value="cyclophilin"/>
    <property type="match status" value="1"/>
</dbReference>
<dbReference type="EC" id="5.2.1.8" evidence="2"/>
<dbReference type="PROSITE" id="PS50072">
    <property type="entry name" value="CSA_PPIASE_2"/>
    <property type="match status" value="1"/>
</dbReference>
<evidence type="ECO:0000259" key="5">
    <source>
        <dbReference type="PROSITE" id="PS50072"/>
    </source>
</evidence>
<evidence type="ECO:0000256" key="3">
    <source>
        <dbReference type="SAM" id="MobiDB-lite"/>
    </source>
</evidence>
<name>A0ABY4NWL5_9PSEU</name>
<feature type="domain" description="PPIase cyclophilin-type" evidence="5">
    <location>
        <begin position="129"/>
        <end position="281"/>
    </location>
</feature>
<comment type="function">
    <text evidence="1 2">PPIases accelerate the folding of proteins. It catalyzes the cis-trans isomerization of proline imidic peptide bonds in oligopeptides.</text>
</comment>
<dbReference type="InterPro" id="IPR044666">
    <property type="entry name" value="Cyclophilin_A-like"/>
</dbReference>
<dbReference type="PANTHER" id="PTHR45625">
    <property type="entry name" value="PEPTIDYL-PROLYL CIS-TRANS ISOMERASE-RELATED"/>
    <property type="match status" value="1"/>
</dbReference>
<dbReference type="EMBL" id="CP091196">
    <property type="protein sequence ID" value="UQS24447.1"/>
    <property type="molecule type" value="Genomic_DNA"/>
</dbReference>
<feature type="region of interest" description="Disordered" evidence="3">
    <location>
        <begin position="1"/>
        <end position="29"/>
    </location>
</feature>
<feature type="compositionally biased region" description="Basic and acidic residues" evidence="3">
    <location>
        <begin position="1"/>
        <end position="26"/>
    </location>
</feature>
<comment type="catalytic activity">
    <reaction evidence="2">
        <text>[protein]-peptidylproline (omega=180) = [protein]-peptidylproline (omega=0)</text>
        <dbReference type="Rhea" id="RHEA:16237"/>
        <dbReference type="Rhea" id="RHEA-COMP:10747"/>
        <dbReference type="Rhea" id="RHEA-COMP:10748"/>
        <dbReference type="ChEBI" id="CHEBI:83833"/>
        <dbReference type="ChEBI" id="CHEBI:83834"/>
        <dbReference type="EC" id="5.2.1.8"/>
    </reaction>
</comment>
<proteinExistence type="inferred from homology"/>
<feature type="compositionally biased region" description="Low complexity" evidence="3">
    <location>
        <begin position="56"/>
        <end position="72"/>
    </location>
</feature>
<reference evidence="6" key="1">
    <citation type="submission" date="2022-01" db="EMBL/GenBank/DDBJ databases">
        <title>PSI-footprinting approach for the identification of protein synthesis inhibitor producers.</title>
        <authorList>
            <person name="Handel F."/>
            <person name="Kulik A."/>
            <person name="Wex K.W."/>
            <person name="Berscheid A."/>
            <person name="Saur J.S."/>
            <person name="Winkler A."/>
            <person name="Wibberg D."/>
            <person name="Kalinowski J."/>
            <person name="Broetz-Oesterhelt H."/>
            <person name="Mast Y."/>
        </authorList>
    </citation>
    <scope>NUCLEOTIDE SEQUENCE</scope>
    <source>
        <strain evidence="6">KNN 49.3e</strain>
    </source>
</reference>
<evidence type="ECO:0000313" key="6">
    <source>
        <dbReference type="EMBL" id="UQS24447.1"/>
    </source>
</evidence>
<comment type="similarity">
    <text evidence="2">Belongs to the cyclophilin-type PPIase family.</text>
</comment>
<keyword evidence="4" id="KW-0812">Transmembrane</keyword>
<dbReference type="SUPFAM" id="SSF50891">
    <property type="entry name" value="Cyclophilin-like"/>
    <property type="match status" value="1"/>
</dbReference>
<dbReference type="PRINTS" id="PR00153">
    <property type="entry name" value="CSAPPISMRASE"/>
</dbReference>
<dbReference type="GO" id="GO:0016853">
    <property type="term" value="F:isomerase activity"/>
    <property type="evidence" value="ECO:0007669"/>
    <property type="project" value="UniProtKB-KW"/>
</dbReference>
<organism evidence="6 7">
    <name type="scientific">Amycolatopsis thermalba</name>
    <dbReference type="NCBI Taxonomy" id="944492"/>
    <lineage>
        <taxon>Bacteria</taxon>
        <taxon>Bacillati</taxon>
        <taxon>Actinomycetota</taxon>
        <taxon>Actinomycetes</taxon>
        <taxon>Pseudonocardiales</taxon>
        <taxon>Pseudonocardiaceae</taxon>
        <taxon>Amycolatopsis</taxon>
    </lineage>
</organism>
<keyword evidence="2 6" id="KW-0413">Isomerase</keyword>
<dbReference type="InterPro" id="IPR002130">
    <property type="entry name" value="Cyclophilin-type_PPIase_dom"/>
</dbReference>
<evidence type="ECO:0000313" key="7">
    <source>
        <dbReference type="Proteomes" id="UP000830158"/>
    </source>
</evidence>
<dbReference type="Proteomes" id="UP000830158">
    <property type="component" value="Chromosome"/>
</dbReference>
<keyword evidence="7" id="KW-1185">Reference proteome</keyword>
<dbReference type="InterPro" id="IPR029000">
    <property type="entry name" value="Cyclophilin-like_dom_sf"/>
</dbReference>
<gene>
    <name evidence="6" type="ORF">L1857_17275</name>
</gene>